<dbReference type="InterPro" id="IPR012577">
    <property type="entry name" value="NIPSNAP"/>
</dbReference>
<dbReference type="PANTHER" id="PTHR21017:SF17">
    <property type="entry name" value="PROTEIN NIPSNAP"/>
    <property type="match status" value="1"/>
</dbReference>
<comment type="similarity">
    <text evidence="1">Belongs to the NipSnap family.</text>
</comment>
<comment type="caution">
    <text evidence="3">The sequence shown here is derived from an EMBL/GenBank/DDBJ whole genome shotgun (WGS) entry which is preliminary data.</text>
</comment>
<evidence type="ECO:0000313" key="3">
    <source>
        <dbReference type="EMBL" id="KXU85537.1"/>
    </source>
</evidence>
<dbReference type="SUPFAM" id="SSF54909">
    <property type="entry name" value="Dimeric alpha+beta barrel"/>
    <property type="match status" value="1"/>
</dbReference>
<proteinExistence type="inferred from homology"/>
<dbReference type="Pfam" id="PF07978">
    <property type="entry name" value="NIPSNAP"/>
    <property type="match status" value="1"/>
</dbReference>
<evidence type="ECO:0000259" key="2">
    <source>
        <dbReference type="Pfam" id="PF07978"/>
    </source>
</evidence>
<accession>A0A149PKG0</accession>
<organism evidence="3 4">
    <name type="scientific">Paraburkholderia monticola</name>
    <dbReference type="NCBI Taxonomy" id="1399968"/>
    <lineage>
        <taxon>Bacteria</taxon>
        <taxon>Pseudomonadati</taxon>
        <taxon>Pseudomonadota</taxon>
        <taxon>Betaproteobacteria</taxon>
        <taxon>Burkholderiales</taxon>
        <taxon>Burkholderiaceae</taxon>
        <taxon>Paraburkholderia</taxon>
    </lineage>
</organism>
<reference evidence="3 4" key="1">
    <citation type="journal article" date="2015" name="Int. J. Syst. Evol. Microbiol.">
        <title>Burkholderia monticola sp. nov., isolated from mountain soil.</title>
        <authorList>
            <person name="Baek I."/>
            <person name="Seo B."/>
            <person name="Lee I."/>
            <person name="Yi H."/>
            <person name="Chun J."/>
        </authorList>
    </citation>
    <scope>NUCLEOTIDE SEQUENCE [LARGE SCALE GENOMIC DNA]</scope>
    <source>
        <strain evidence="3 4">JC2948</strain>
    </source>
</reference>
<sequence>MIVEERIYDLRPNSAAEFARHFEREGIAIQRPILGRLVGYFYTEIGPLNQIVHLWAYEDLEDRAKRRAVLAANPVWREYVKENIHPLLVRMQNKILVPMSFSPPLPPLWQPGDETRQQR</sequence>
<dbReference type="InterPro" id="IPR011008">
    <property type="entry name" value="Dimeric_a/b-barrel"/>
</dbReference>
<dbReference type="Gene3D" id="3.30.70.100">
    <property type="match status" value="1"/>
</dbReference>
<evidence type="ECO:0000313" key="4">
    <source>
        <dbReference type="Proteomes" id="UP000075613"/>
    </source>
</evidence>
<keyword evidence="4" id="KW-1185">Reference proteome</keyword>
<dbReference type="EMBL" id="LRBG01000031">
    <property type="protein sequence ID" value="KXU85537.1"/>
    <property type="molecule type" value="Genomic_DNA"/>
</dbReference>
<gene>
    <name evidence="3" type="ORF">CI15_20485</name>
</gene>
<name>A0A149PKG0_9BURK</name>
<dbReference type="AlphaFoldDB" id="A0A149PKG0"/>
<dbReference type="InterPro" id="IPR051557">
    <property type="entry name" value="NipSnap_domain"/>
</dbReference>
<feature type="domain" description="NIPSNAP" evidence="2">
    <location>
        <begin position="3"/>
        <end position="103"/>
    </location>
</feature>
<evidence type="ECO:0000256" key="1">
    <source>
        <dbReference type="ARBA" id="ARBA00005291"/>
    </source>
</evidence>
<dbReference type="PANTHER" id="PTHR21017">
    <property type="entry name" value="NIPSNAP-RELATED"/>
    <property type="match status" value="1"/>
</dbReference>
<protein>
    <submittedName>
        <fullName evidence="3">NIPSNAP domain containing protein</fullName>
    </submittedName>
</protein>
<dbReference type="RefSeq" id="WP_062130288.1">
    <property type="nucleotide sequence ID" value="NZ_LRBG01000031.1"/>
</dbReference>
<dbReference type="OrthoDB" id="8905985at2"/>
<dbReference type="STRING" id="1399968.CI15_20485"/>
<dbReference type="Proteomes" id="UP000075613">
    <property type="component" value="Unassembled WGS sequence"/>
</dbReference>